<organism evidence="2 3">
    <name type="scientific">Physcomitrium patens</name>
    <name type="common">Spreading-leaved earth moss</name>
    <name type="synonym">Physcomitrella patens</name>
    <dbReference type="NCBI Taxonomy" id="3218"/>
    <lineage>
        <taxon>Eukaryota</taxon>
        <taxon>Viridiplantae</taxon>
        <taxon>Streptophyta</taxon>
        <taxon>Embryophyta</taxon>
        <taxon>Bryophyta</taxon>
        <taxon>Bryophytina</taxon>
        <taxon>Bryopsida</taxon>
        <taxon>Funariidae</taxon>
        <taxon>Funariales</taxon>
        <taxon>Funariaceae</taxon>
        <taxon>Physcomitrium</taxon>
    </lineage>
</organism>
<evidence type="ECO:0000313" key="2">
    <source>
        <dbReference type="EnsemblPlants" id="PAC:32903568.CDS.1"/>
    </source>
</evidence>
<reference evidence="2 3" key="2">
    <citation type="journal article" date="2018" name="Plant J.">
        <title>The Physcomitrella patens chromosome-scale assembly reveals moss genome structure and evolution.</title>
        <authorList>
            <person name="Lang D."/>
            <person name="Ullrich K.K."/>
            <person name="Murat F."/>
            <person name="Fuchs J."/>
            <person name="Jenkins J."/>
            <person name="Haas F.B."/>
            <person name="Piednoel M."/>
            <person name="Gundlach H."/>
            <person name="Van Bel M."/>
            <person name="Meyberg R."/>
            <person name="Vives C."/>
            <person name="Morata J."/>
            <person name="Symeonidi A."/>
            <person name="Hiss M."/>
            <person name="Muchero W."/>
            <person name="Kamisugi Y."/>
            <person name="Saleh O."/>
            <person name="Blanc G."/>
            <person name="Decker E.L."/>
            <person name="van Gessel N."/>
            <person name="Grimwood J."/>
            <person name="Hayes R.D."/>
            <person name="Graham S.W."/>
            <person name="Gunter L.E."/>
            <person name="McDaniel S.F."/>
            <person name="Hoernstein S.N.W."/>
            <person name="Larsson A."/>
            <person name="Li F.W."/>
            <person name="Perroud P.F."/>
            <person name="Phillips J."/>
            <person name="Ranjan P."/>
            <person name="Rokshar D.S."/>
            <person name="Rothfels C.J."/>
            <person name="Schneider L."/>
            <person name="Shu S."/>
            <person name="Stevenson D.W."/>
            <person name="Thummler F."/>
            <person name="Tillich M."/>
            <person name="Villarreal Aguilar J.C."/>
            <person name="Widiez T."/>
            <person name="Wong G.K."/>
            <person name="Wymore A."/>
            <person name="Zhang Y."/>
            <person name="Zimmer A.D."/>
            <person name="Quatrano R.S."/>
            <person name="Mayer K.F.X."/>
            <person name="Goodstein D."/>
            <person name="Casacuberta J.M."/>
            <person name="Vandepoele K."/>
            <person name="Reski R."/>
            <person name="Cuming A.C."/>
            <person name="Tuskan G.A."/>
            <person name="Maumus F."/>
            <person name="Salse J."/>
            <person name="Schmutz J."/>
            <person name="Rensing S.A."/>
        </authorList>
    </citation>
    <scope>NUCLEOTIDE SEQUENCE [LARGE SCALE GENOMIC DNA]</scope>
    <source>
        <strain evidence="2 3">cv. Gransden 2004</strain>
    </source>
</reference>
<proteinExistence type="predicted"/>
<dbReference type="EMBL" id="ABEU02000022">
    <property type="status" value="NOT_ANNOTATED_CDS"/>
    <property type="molecule type" value="Genomic_DNA"/>
</dbReference>
<sequence>MARPKRRRAASPSPEEAAAVTAPSKSRSNRKEALMKSVVQQPSKRNQKDGQEQGEGVPSGSAAELKSNPHKLAAPLHHVRARCRSQFLSRMDGQVHVVCDRHARLDAFPCL</sequence>
<dbReference type="Gramene" id="Pp3c22_17300V3.2">
    <property type="protein sequence ID" value="PAC:32903568.CDS.1"/>
    <property type="gene ID" value="Pp3c22_17300"/>
</dbReference>
<name>A0A7I3YW91_PHYPA</name>
<evidence type="ECO:0000256" key="1">
    <source>
        <dbReference type="SAM" id="MobiDB-lite"/>
    </source>
</evidence>
<dbReference type="EnsemblPlants" id="Pp3c22_17300V3.2">
    <property type="protein sequence ID" value="PAC:32903568.CDS.1"/>
    <property type="gene ID" value="Pp3c22_17300"/>
</dbReference>
<accession>A0A7I3YW91</accession>
<dbReference type="AlphaFoldDB" id="A0A7I3YW91"/>
<evidence type="ECO:0000313" key="3">
    <source>
        <dbReference type="Proteomes" id="UP000006727"/>
    </source>
</evidence>
<feature type="compositionally biased region" description="Low complexity" evidence="1">
    <location>
        <begin position="10"/>
        <end position="24"/>
    </location>
</feature>
<feature type="region of interest" description="Disordered" evidence="1">
    <location>
        <begin position="1"/>
        <end position="73"/>
    </location>
</feature>
<keyword evidence="3" id="KW-1185">Reference proteome</keyword>
<dbReference type="Proteomes" id="UP000006727">
    <property type="component" value="Chromosome 22"/>
</dbReference>
<protein>
    <submittedName>
        <fullName evidence="2">Uncharacterized protein</fullName>
    </submittedName>
</protein>
<reference evidence="2 3" key="1">
    <citation type="journal article" date="2008" name="Science">
        <title>The Physcomitrella genome reveals evolutionary insights into the conquest of land by plants.</title>
        <authorList>
            <person name="Rensing S."/>
            <person name="Lang D."/>
            <person name="Zimmer A."/>
            <person name="Terry A."/>
            <person name="Salamov A."/>
            <person name="Shapiro H."/>
            <person name="Nishiyama T."/>
            <person name="Perroud P.-F."/>
            <person name="Lindquist E."/>
            <person name="Kamisugi Y."/>
            <person name="Tanahashi T."/>
            <person name="Sakakibara K."/>
            <person name="Fujita T."/>
            <person name="Oishi K."/>
            <person name="Shin-I T."/>
            <person name="Kuroki Y."/>
            <person name="Toyoda A."/>
            <person name="Suzuki Y."/>
            <person name="Hashimoto A."/>
            <person name="Yamaguchi K."/>
            <person name="Sugano A."/>
            <person name="Kohara Y."/>
            <person name="Fujiyama A."/>
            <person name="Anterola A."/>
            <person name="Aoki S."/>
            <person name="Ashton N."/>
            <person name="Barbazuk W.B."/>
            <person name="Barker E."/>
            <person name="Bennetzen J."/>
            <person name="Bezanilla M."/>
            <person name="Blankenship R."/>
            <person name="Cho S.H."/>
            <person name="Dutcher S."/>
            <person name="Estelle M."/>
            <person name="Fawcett J.A."/>
            <person name="Gundlach H."/>
            <person name="Hanada K."/>
            <person name="Heyl A."/>
            <person name="Hicks K.A."/>
            <person name="Hugh J."/>
            <person name="Lohr M."/>
            <person name="Mayer K."/>
            <person name="Melkozernov A."/>
            <person name="Murata T."/>
            <person name="Nelson D."/>
            <person name="Pils B."/>
            <person name="Prigge M."/>
            <person name="Reiss B."/>
            <person name="Renner T."/>
            <person name="Rombauts S."/>
            <person name="Rushton P."/>
            <person name="Sanderfoot A."/>
            <person name="Schween G."/>
            <person name="Shiu S.-H."/>
            <person name="Stueber K."/>
            <person name="Theodoulou F.L."/>
            <person name="Tu H."/>
            <person name="Van de Peer Y."/>
            <person name="Verrier P.J."/>
            <person name="Waters E."/>
            <person name="Wood A."/>
            <person name="Yang L."/>
            <person name="Cove D."/>
            <person name="Cuming A."/>
            <person name="Hasebe M."/>
            <person name="Lucas S."/>
            <person name="Mishler D.B."/>
            <person name="Reski R."/>
            <person name="Grigoriev I."/>
            <person name="Quatrano R.S."/>
            <person name="Boore J.L."/>
        </authorList>
    </citation>
    <scope>NUCLEOTIDE SEQUENCE [LARGE SCALE GENOMIC DNA]</scope>
    <source>
        <strain evidence="2 3">cv. Gransden 2004</strain>
    </source>
</reference>
<reference evidence="2" key="3">
    <citation type="submission" date="2020-12" db="UniProtKB">
        <authorList>
            <consortium name="EnsemblPlants"/>
        </authorList>
    </citation>
    <scope>IDENTIFICATION</scope>
</reference>